<dbReference type="AlphaFoldDB" id="A0A6J6IP31"/>
<accession>A0A6J6IP31</accession>
<dbReference type="EMBL" id="CAEZWK010000004">
    <property type="protein sequence ID" value="CAB4648084.1"/>
    <property type="molecule type" value="Genomic_DNA"/>
</dbReference>
<dbReference type="EMBL" id="CAEZVP010000009">
    <property type="protein sequence ID" value="CAB4626401.1"/>
    <property type="molecule type" value="Genomic_DNA"/>
</dbReference>
<evidence type="ECO:0000313" key="4">
    <source>
        <dbReference type="EMBL" id="CAB4648564.1"/>
    </source>
</evidence>
<organism evidence="1">
    <name type="scientific">freshwater metagenome</name>
    <dbReference type="NCBI Taxonomy" id="449393"/>
    <lineage>
        <taxon>unclassified sequences</taxon>
        <taxon>metagenomes</taxon>
        <taxon>ecological metagenomes</taxon>
    </lineage>
</organism>
<reference evidence="1" key="1">
    <citation type="submission" date="2020-05" db="EMBL/GenBank/DDBJ databases">
        <authorList>
            <person name="Chiriac C."/>
            <person name="Salcher M."/>
            <person name="Ghai R."/>
            <person name="Kavagutti S V."/>
        </authorList>
    </citation>
    <scope>NUCLEOTIDE SEQUENCE</scope>
</reference>
<evidence type="ECO:0000313" key="3">
    <source>
        <dbReference type="EMBL" id="CAB4648084.1"/>
    </source>
</evidence>
<sequence>MPTELESTFTALVGKRVSIRLHDPEGGFRDIVGYLESAASLRNRHGELIEFSHDEIFIWREVVVKK</sequence>
<proteinExistence type="predicted"/>
<protein>
    <submittedName>
        <fullName evidence="1">Unannotated protein</fullName>
    </submittedName>
</protein>
<dbReference type="EMBL" id="CAEZVW010000001">
    <property type="protein sequence ID" value="CAB4633708.1"/>
    <property type="molecule type" value="Genomic_DNA"/>
</dbReference>
<gene>
    <name evidence="1" type="ORF">UFOPK2046_00110</name>
    <name evidence="2" type="ORF">UFOPK2157_00043</name>
    <name evidence="4" type="ORF">UFOPK2228_00415</name>
    <name evidence="3" type="ORF">UFOPK2245_00365</name>
</gene>
<name>A0A6J6IP31_9ZZZZ</name>
<evidence type="ECO:0000313" key="2">
    <source>
        <dbReference type="EMBL" id="CAB4633708.1"/>
    </source>
</evidence>
<evidence type="ECO:0000313" key="1">
    <source>
        <dbReference type="EMBL" id="CAB4626401.1"/>
    </source>
</evidence>
<dbReference type="EMBL" id="CAEZWF010000006">
    <property type="protein sequence ID" value="CAB4648564.1"/>
    <property type="molecule type" value="Genomic_DNA"/>
</dbReference>